<protein>
    <recommendedName>
        <fullName evidence="3">Nicotinamide-nucleotide adenylyltransferase</fullName>
    </recommendedName>
</protein>
<dbReference type="AlphaFoldDB" id="A0A8H4U6G1"/>
<sequence>MSTQDSPPSNMPSIDPRSLVSSFSRALTSFQSSSDAFRILCTLPHTSNAPAPRQPVRPVRDLVVLDSSFNPPTLAHESMARSALGGQQEQKRLMLLLSVNNADKAPKPASFPIRLCMMEAMGRELLDEGLEIDVAVTTMPFFHDKANAIVESGFYASEDGQQPTQTFLAGFDTIVRIFNPKYYSEGIRSALGPFFKGAKVRVTARPDETWGGVEEQRGWLTPEKVRGVGGDESWVERVEMVQGREGDEGVSSSRVREIIKSGQGSLEGLVGEEVRGWVEREALYGDAKDSSL</sequence>
<reference evidence="1" key="1">
    <citation type="journal article" date="2020" name="BMC Genomics">
        <title>Correction to: Identification and distribution of gene clusters required for synthesis of sphingolipid metabolism inhibitors in diverse species of the filamentous fungus Fusarium.</title>
        <authorList>
            <person name="Kim H.S."/>
            <person name="Lohmar J.M."/>
            <person name="Busman M."/>
            <person name="Brown D.W."/>
            <person name="Naumann T.A."/>
            <person name="Divon H.H."/>
            <person name="Lysoe E."/>
            <person name="Uhlig S."/>
            <person name="Proctor R.H."/>
        </authorList>
    </citation>
    <scope>NUCLEOTIDE SEQUENCE</scope>
    <source>
        <strain evidence="1">NRRL 20472</strain>
    </source>
</reference>
<dbReference type="EMBL" id="JABEXW010000113">
    <property type="protein sequence ID" value="KAF4970725.1"/>
    <property type="molecule type" value="Genomic_DNA"/>
</dbReference>
<proteinExistence type="predicted"/>
<evidence type="ECO:0000313" key="2">
    <source>
        <dbReference type="Proteomes" id="UP000622797"/>
    </source>
</evidence>
<dbReference type="GO" id="GO:0005737">
    <property type="term" value="C:cytoplasm"/>
    <property type="evidence" value="ECO:0007669"/>
    <property type="project" value="TreeGrafter"/>
</dbReference>
<evidence type="ECO:0000313" key="1">
    <source>
        <dbReference type="EMBL" id="KAF4970725.1"/>
    </source>
</evidence>
<reference evidence="1" key="2">
    <citation type="submission" date="2020-05" db="EMBL/GenBank/DDBJ databases">
        <authorList>
            <person name="Kim H.-S."/>
            <person name="Proctor R.H."/>
            <person name="Brown D.W."/>
        </authorList>
    </citation>
    <scope>NUCLEOTIDE SEQUENCE</scope>
    <source>
        <strain evidence="1">NRRL 20472</strain>
    </source>
</reference>
<dbReference type="GO" id="GO:0000309">
    <property type="term" value="F:nicotinamide-nucleotide adenylyltransferase activity"/>
    <property type="evidence" value="ECO:0007669"/>
    <property type="project" value="TreeGrafter"/>
</dbReference>
<dbReference type="PANTHER" id="PTHR31285:SF0">
    <property type="entry name" value="NICOTINAMIDE MONONUCLEOTIDE ADENYLYLTRANSFERASE"/>
    <property type="match status" value="1"/>
</dbReference>
<dbReference type="SUPFAM" id="SSF52374">
    <property type="entry name" value="Nucleotidylyl transferase"/>
    <property type="match status" value="1"/>
</dbReference>
<dbReference type="Proteomes" id="UP000622797">
    <property type="component" value="Unassembled WGS sequence"/>
</dbReference>
<accession>A0A8H4U6G1</accession>
<keyword evidence="2" id="KW-1185">Reference proteome</keyword>
<dbReference type="InterPro" id="IPR014729">
    <property type="entry name" value="Rossmann-like_a/b/a_fold"/>
</dbReference>
<dbReference type="Gene3D" id="3.40.50.620">
    <property type="entry name" value="HUPs"/>
    <property type="match status" value="1"/>
</dbReference>
<name>A0A8H4U6G1_9HYPO</name>
<comment type="caution">
    <text evidence="1">The sequence shown here is derived from an EMBL/GenBank/DDBJ whole genome shotgun (WGS) entry which is preliminary data.</text>
</comment>
<evidence type="ECO:0008006" key="3">
    <source>
        <dbReference type="Google" id="ProtNLM"/>
    </source>
</evidence>
<dbReference type="PANTHER" id="PTHR31285">
    <property type="entry name" value="NICOTINAMIDE MONONUCLEOTIDE ADENYLYLTRANSFERASE"/>
    <property type="match status" value="1"/>
</dbReference>
<dbReference type="GO" id="GO:0016887">
    <property type="term" value="F:ATP hydrolysis activity"/>
    <property type="evidence" value="ECO:0007669"/>
    <property type="project" value="TreeGrafter"/>
</dbReference>
<organism evidence="1 2">
    <name type="scientific">Fusarium sarcochroum</name>
    <dbReference type="NCBI Taxonomy" id="1208366"/>
    <lineage>
        <taxon>Eukaryota</taxon>
        <taxon>Fungi</taxon>
        <taxon>Dikarya</taxon>
        <taxon>Ascomycota</taxon>
        <taxon>Pezizomycotina</taxon>
        <taxon>Sordariomycetes</taxon>
        <taxon>Hypocreomycetidae</taxon>
        <taxon>Hypocreales</taxon>
        <taxon>Nectriaceae</taxon>
        <taxon>Fusarium</taxon>
        <taxon>Fusarium lateritium species complex</taxon>
    </lineage>
</organism>
<dbReference type="OrthoDB" id="5591297at2759"/>
<gene>
    <name evidence="1" type="ORF">FSARC_2356</name>
</gene>
<dbReference type="GO" id="GO:0005634">
    <property type="term" value="C:nucleus"/>
    <property type="evidence" value="ECO:0007669"/>
    <property type="project" value="TreeGrafter"/>
</dbReference>